<dbReference type="AlphaFoldDB" id="A0A2S1RBX3"/>
<proteinExistence type="predicted"/>
<dbReference type="OrthoDB" id="4484862at2"/>
<dbReference type="EMBL" id="CP015449">
    <property type="protein sequence ID" value="AWH93788.1"/>
    <property type="molecule type" value="Genomic_DNA"/>
</dbReference>
<dbReference type="InterPro" id="IPR034660">
    <property type="entry name" value="DinB/YfiT-like"/>
</dbReference>
<name>A0A2S1RBX3_9ACTN</name>
<evidence type="ECO:0000313" key="1">
    <source>
        <dbReference type="EMBL" id="AWH93788.1"/>
    </source>
</evidence>
<sequence>MAIPRGRDELLGALAESYDRLAADLARVPASRAREASLPGHRAGARMSPADLVAYLVGWSELVLSWHADRRAGIEPDLPAQGYSWNELGELAQKFYADHAEDSWPDLLGGFAAAKDHIVALVDGLDDTELYGAPWYRTYTAGRMIQLNTVSPWRNARGRLRAWLRENDL</sequence>
<dbReference type="Pfam" id="PF08020">
    <property type="entry name" value="DUF1706"/>
    <property type="match status" value="1"/>
</dbReference>
<keyword evidence="2" id="KW-1185">Reference proteome</keyword>
<organism evidence="1 2">
    <name type="scientific">Dietzia lutea</name>
    <dbReference type="NCBI Taxonomy" id="546160"/>
    <lineage>
        <taxon>Bacteria</taxon>
        <taxon>Bacillati</taxon>
        <taxon>Actinomycetota</taxon>
        <taxon>Actinomycetes</taxon>
        <taxon>Mycobacteriales</taxon>
        <taxon>Dietziaceae</taxon>
        <taxon>Dietzia</taxon>
    </lineage>
</organism>
<dbReference type="PANTHER" id="PTHR40658:SF3">
    <property type="entry name" value="CLBS_DFSB FAMILY FOUR-HELIX BUNDLE PROTEIN"/>
    <property type="match status" value="1"/>
</dbReference>
<accession>A0A2S1RBX3</accession>
<reference evidence="1 2" key="1">
    <citation type="submission" date="2016-04" db="EMBL/GenBank/DDBJ databases">
        <title>Complete genome sequence of Dietzia lutea YIM 80766T, a strain isolated from desert soil in Egypt.</title>
        <authorList>
            <person name="Zhao J."/>
            <person name="Hu B."/>
            <person name="Geng S."/>
            <person name="Nie Y."/>
            <person name="Tang Y."/>
        </authorList>
    </citation>
    <scope>NUCLEOTIDE SEQUENCE [LARGE SCALE GENOMIC DNA]</scope>
    <source>
        <strain evidence="1 2">YIM 80766</strain>
    </source>
</reference>
<protein>
    <recommendedName>
        <fullName evidence="3">ClbS/DfsB family four-helix bundle protein</fullName>
    </recommendedName>
</protein>
<dbReference type="SUPFAM" id="SSF109854">
    <property type="entry name" value="DinB/YfiT-like putative metalloenzymes"/>
    <property type="match status" value="1"/>
</dbReference>
<dbReference type="KEGG" id="dlu:A6035_05995"/>
<evidence type="ECO:0008006" key="3">
    <source>
        <dbReference type="Google" id="ProtNLM"/>
    </source>
</evidence>
<dbReference type="Gene3D" id="1.20.120.450">
    <property type="entry name" value="dinb family like domain"/>
    <property type="match status" value="1"/>
</dbReference>
<gene>
    <name evidence="1" type="ORF">A6035_05995</name>
</gene>
<dbReference type="PANTHER" id="PTHR40658">
    <property type="match status" value="1"/>
</dbReference>
<dbReference type="InterPro" id="IPR012550">
    <property type="entry name" value="DUF1706"/>
</dbReference>
<dbReference type="Proteomes" id="UP000244928">
    <property type="component" value="Chromosome"/>
</dbReference>
<evidence type="ECO:0000313" key="2">
    <source>
        <dbReference type="Proteomes" id="UP000244928"/>
    </source>
</evidence>